<dbReference type="OrthoDB" id="9178860at2"/>
<accession>A0A1G5SEV3</accession>
<gene>
    <name evidence="1" type="ORF">NSMM_400214</name>
</gene>
<dbReference type="STRING" id="51642.NSMM_400214"/>
<dbReference type="EMBL" id="FMWO01000048">
    <property type="protein sequence ID" value="SCZ85736.1"/>
    <property type="molecule type" value="Genomic_DNA"/>
</dbReference>
<protein>
    <submittedName>
        <fullName evidence="1">Uncharacterized protein</fullName>
    </submittedName>
</protein>
<name>A0A1G5SEV3_9PROT</name>
<evidence type="ECO:0000313" key="2">
    <source>
        <dbReference type="Proteomes" id="UP000198729"/>
    </source>
</evidence>
<reference evidence="1 2" key="1">
    <citation type="submission" date="2016-10" db="EMBL/GenBank/DDBJ databases">
        <authorList>
            <person name="de Groot N.N."/>
        </authorList>
    </citation>
    <scope>NUCLEOTIDE SEQUENCE [LARGE SCALE GENOMIC DNA]</scope>
    <source>
        <strain evidence="1">1</strain>
    </source>
</reference>
<keyword evidence="2" id="KW-1185">Reference proteome</keyword>
<proteinExistence type="predicted"/>
<sequence>MSRLWRDQLAVFLAPDQVIVAGQSRGFKPFPLFRQRVMCPQLADPTTKPLPWELPLHQLEQLMELLNTQIKAGSDLRITLADDFVRYGVIAPQSALASPDELITYASFQMRETYGDRVEEWALSISSWDPLDGGLCAGVSLGLLAALEHFAVRHELKLKYTEPYLAAALDYWSRKLSSEQLWFVLIENNRFCLASILAGRWRGIRNQRIVDNLEQELLSALEQEAILSGQPADTRPQRVQVFAPATIEWQLPQVQGWYFERLIQSEQPVPAQFPFTALPESQVSAYA</sequence>
<dbReference type="RefSeq" id="WP_143001892.1">
    <property type="nucleotide sequence ID" value="NZ_FMWO01000048.1"/>
</dbReference>
<dbReference type="AlphaFoldDB" id="A0A1G5SEV3"/>
<dbReference type="Proteomes" id="UP000198729">
    <property type="component" value="Unassembled WGS sequence"/>
</dbReference>
<organism evidence="1 2">
    <name type="scientific">Nitrosomonas mobilis</name>
    <dbReference type="NCBI Taxonomy" id="51642"/>
    <lineage>
        <taxon>Bacteria</taxon>
        <taxon>Pseudomonadati</taxon>
        <taxon>Pseudomonadota</taxon>
        <taxon>Betaproteobacteria</taxon>
        <taxon>Nitrosomonadales</taxon>
        <taxon>Nitrosomonadaceae</taxon>
        <taxon>Nitrosomonas</taxon>
    </lineage>
</organism>
<evidence type="ECO:0000313" key="1">
    <source>
        <dbReference type="EMBL" id="SCZ85736.1"/>
    </source>
</evidence>